<dbReference type="Proteomes" id="UP000185596">
    <property type="component" value="Unassembled WGS sequence"/>
</dbReference>
<accession>A0A1Q8CLG6</accession>
<organism evidence="2 3">
    <name type="scientific">Actinophytocola xanthii</name>
    <dbReference type="NCBI Taxonomy" id="1912961"/>
    <lineage>
        <taxon>Bacteria</taxon>
        <taxon>Bacillati</taxon>
        <taxon>Actinomycetota</taxon>
        <taxon>Actinomycetes</taxon>
        <taxon>Pseudonocardiales</taxon>
        <taxon>Pseudonocardiaceae</taxon>
    </lineage>
</organism>
<dbReference type="OrthoDB" id="3298667at2"/>
<keyword evidence="1" id="KW-1133">Transmembrane helix</keyword>
<protein>
    <submittedName>
        <fullName evidence="2">Uncharacterized protein</fullName>
    </submittedName>
</protein>
<keyword evidence="1" id="KW-0472">Membrane</keyword>
<dbReference type="InterPro" id="IPR043762">
    <property type="entry name" value="DUF5708"/>
</dbReference>
<evidence type="ECO:0000313" key="3">
    <source>
        <dbReference type="Proteomes" id="UP000185596"/>
    </source>
</evidence>
<comment type="caution">
    <text evidence="2">The sequence shown here is derived from an EMBL/GenBank/DDBJ whole genome shotgun (WGS) entry which is preliminary data.</text>
</comment>
<evidence type="ECO:0000256" key="1">
    <source>
        <dbReference type="SAM" id="Phobius"/>
    </source>
</evidence>
<keyword evidence="3" id="KW-1185">Reference proteome</keyword>
<sequence>MTEPLIGAVLLVVGLVLYLTTGDVHTPVVTLTKVGLVLMVVGGAEIVVALARLVFGRRGRSVENS</sequence>
<dbReference type="Pfam" id="PF18969">
    <property type="entry name" value="DUF5708"/>
    <property type="match status" value="1"/>
</dbReference>
<feature type="transmembrane region" description="Helical" evidence="1">
    <location>
        <begin position="32"/>
        <end position="55"/>
    </location>
</feature>
<keyword evidence="1" id="KW-0812">Transmembrane</keyword>
<reference evidence="2 3" key="1">
    <citation type="submission" date="2016-12" db="EMBL/GenBank/DDBJ databases">
        <title>The draft genome sequence of Actinophytocola sp. 11-183.</title>
        <authorList>
            <person name="Wang W."/>
            <person name="Yuan L."/>
        </authorList>
    </citation>
    <scope>NUCLEOTIDE SEQUENCE [LARGE SCALE GENOMIC DNA]</scope>
    <source>
        <strain evidence="2 3">11-183</strain>
    </source>
</reference>
<dbReference type="EMBL" id="MSIE01000044">
    <property type="protein sequence ID" value="OLF15206.1"/>
    <property type="molecule type" value="Genomic_DNA"/>
</dbReference>
<evidence type="ECO:0000313" key="2">
    <source>
        <dbReference type="EMBL" id="OLF15206.1"/>
    </source>
</evidence>
<name>A0A1Q8CLG6_9PSEU</name>
<proteinExistence type="predicted"/>
<gene>
    <name evidence="2" type="ORF">BU204_23390</name>
</gene>
<dbReference type="STRING" id="1912961.BU204_23390"/>
<dbReference type="AlphaFoldDB" id="A0A1Q8CLG6"/>